<organism evidence="2 3">
    <name type="scientific">Talaromyces islandicus</name>
    <name type="common">Penicillium islandicum</name>
    <dbReference type="NCBI Taxonomy" id="28573"/>
    <lineage>
        <taxon>Eukaryota</taxon>
        <taxon>Fungi</taxon>
        <taxon>Dikarya</taxon>
        <taxon>Ascomycota</taxon>
        <taxon>Pezizomycotina</taxon>
        <taxon>Eurotiomycetes</taxon>
        <taxon>Eurotiomycetidae</taxon>
        <taxon>Eurotiales</taxon>
        <taxon>Trichocomaceae</taxon>
        <taxon>Talaromyces</taxon>
        <taxon>Talaromyces sect. Islandici</taxon>
    </lineage>
</organism>
<dbReference type="PANTHER" id="PTHR21310:SF15">
    <property type="entry name" value="AMINOGLYCOSIDE PHOSPHOTRANSFERASE DOMAIN-CONTAINING PROTEIN"/>
    <property type="match status" value="1"/>
</dbReference>
<evidence type="ECO:0000313" key="2">
    <source>
        <dbReference type="EMBL" id="CRG87972.1"/>
    </source>
</evidence>
<keyword evidence="3" id="KW-1185">Reference proteome</keyword>
<accession>A0A0U1LY05</accession>
<reference evidence="2 3" key="1">
    <citation type="submission" date="2015-04" db="EMBL/GenBank/DDBJ databases">
        <authorList>
            <person name="Syromyatnikov M.Y."/>
            <person name="Popov V.N."/>
        </authorList>
    </citation>
    <scope>NUCLEOTIDE SEQUENCE [LARGE SCALE GENOMIC DNA]</scope>
    <source>
        <strain evidence="2">WF-38-12</strain>
    </source>
</reference>
<evidence type="ECO:0000259" key="1">
    <source>
        <dbReference type="Pfam" id="PF01636"/>
    </source>
</evidence>
<dbReference type="STRING" id="28573.A0A0U1LY05"/>
<dbReference type="AlphaFoldDB" id="A0A0U1LY05"/>
<name>A0A0U1LY05_TALIS</name>
<dbReference type="OrthoDB" id="2906425at2759"/>
<sequence length="175" mass="19866">MGRIVLEYDFSYVVKSGRGVRYAEAEAMRLVSKHTSVPVPEVLFKSFSPDHGSIEMTIIPGSPLEKIWDTLGDEAKNFVCCQTWDLISQVRDIQPPLELKGLFQCAADGSPSRDPLLSDLQEPARHLMSDSELRSRIYERYFHCGGRRYEHELPDMLPRSARSVFTHADIAPEIL</sequence>
<dbReference type="SUPFAM" id="SSF56112">
    <property type="entry name" value="Protein kinase-like (PK-like)"/>
    <property type="match status" value="1"/>
</dbReference>
<dbReference type="Proteomes" id="UP000054383">
    <property type="component" value="Unassembled WGS sequence"/>
</dbReference>
<gene>
    <name evidence="2" type="ORF">PISL3812_04994</name>
</gene>
<proteinExistence type="predicted"/>
<dbReference type="EMBL" id="CVMT01000004">
    <property type="protein sequence ID" value="CRG87972.1"/>
    <property type="molecule type" value="Genomic_DNA"/>
</dbReference>
<dbReference type="Pfam" id="PF01636">
    <property type="entry name" value="APH"/>
    <property type="match status" value="1"/>
</dbReference>
<dbReference type="InterPro" id="IPR002575">
    <property type="entry name" value="Aminoglycoside_PTrfase"/>
</dbReference>
<dbReference type="InterPro" id="IPR051678">
    <property type="entry name" value="AGP_Transferase"/>
</dbReference>
<feature type="domain" description="Aminoglycoside phosphotransferase" evidence="1">
    <location>
        <begin position="22"/>
        <end position="172"/>
    </location>
</feature>
<evidence type="ECO:0000313" key="3">
    <source>
        <dbReference type="Proteomes" id="UP000054383"/>
    </source>
</evidence>
<protein>
    <recommendedName>
        <fullName evidence="1">Aminoglycoside phosphotransferase domain-containing protein</fullName>
    </recommendedName>
</protein>
<dbReference type="InterPro" id="IPR011009">
    <property type="entry name" value="Kinase-like_dom_sf"/>
</dbReference>
<dbReference type="OMA" id="ERMFRAI"/>
<dbReference type="PANTHER" id="PTHR21310">
    <property type="entry name" value="AMINOGLYCOSIDE PHOSPHOTRANSFERASE-RELATED-RELATED"/>
    <property type="match status" value="1"/>
</dbReference>